<evidence type="ECO:0000313" key="2">
    <source>
        <dbReference type="Proteomes" id="UP000295626"/>
    </source>
</evidence>
<accession>A0ABY2DLU4</accession>
<dbReference type="EMBL" id="SMKE01000020">
    <property type="protein sequence ID" value="TDC02111.1"/>
    <property type="molecule type" value="Genomic_DNA"/>
</dbReference>
<gene>
    <name evidence="1" type="ORF">E1091_01525</name>
</gene>
<organism evidence="1 2">
    <name type="scientific">Micromonospora fluostatini</name>
    <dbReference type="NCBI Taxonomy" id="1629071"/>
    <lineage>
        <taxon>Bacteria</taxon>
        <taxon>Bacillati</taxon>
        <taxon>Actinomycetota</taxon>
        <taxon>Actinomycetes</taxon>
        <taxon>Micromonosporales</taxon>
        <taxon>Micromonosporaceae</taxon>
        <taxon>Micromonospora</taxon>
    </lineage>
</organism>
<reference evidence="1 2" key="1">
    <citation type="submission" date="2019-02" db="EMBL/GenBank/DDBJ databases">
        <title>Draft genome sequences of novel Actinobacteria.</title>
        <authorList>
            <person name="Sahin N."/>
            <person name="Ay H."/>
            <person name="Saygin H."/>
        </authorList>
    </citation>
    <scope>NUCLEOTIDE SEQUENCE [LARGE SCALE GENOMIC DNA]</scope>
    <source>
        <strain evidence="1 2">JCM 30529</strain>
    </source>
</reference>
<dbReference type="Proteomes" id="UP000295626">
    <property type="component" value="Unassembled WGS sequence"/>
</dbReference>
<sequence>MSTWDLRTTLRQLPCRAGHPGCRIPWGYDEQHTDSSRPYTLDELAERAEGPHRYAYPSHEEYLQGWRLWRALSVDSRPTRAEADVALRVRFKRIAAVTEQPWLLDILEEAFRRP</sequence>
<protein>
    <submittedName>
        <fullName evidence="1">Uncharacterized protein</fullName>
    </submittedName>
</protein>
<name>A0ABY2DLU4_9ACTN</name>
<evidence type="ECO:0000313" key="1">
    <source>
        <dbReference type="EMBL" id="TDC02111.1"/>
    </source>
</evidence>
<keyword evidence="2" id="KW-1185">Reference proteome</keyword>
<comment type="caution">
    <text evidence="1">The sequence shown here is derived from an EMBL/GenBank/DDBJ whole genome shotgun (WGS) entry which is preliminary data.</text>
</comment>
<proteinExistence type="predicted"/>